<sequence length="231" mass="24506">MASAWYAFARWATKTFFYGSKGGLRSVGQENVPLTGPLIVAPNHVSNLDPPAVACGTKRRQLRFMAKEELFKGFLGKLISSLGAFPVKRGEGDTESIRNAIAILESGEALLIFPEGTRGDGRTMLPVNRGVTMLAKRTNALVLPVGIIGTHIVSPKGAKGKSHPMLVAYGEPFTYQQTATGANERENRELFAAELEKRILALCNANGLPLKSAASIEGSAESGGPAPELAG</sequence>
<dbReference type="STRING" id="661478.OP10G_0919"/>
<organism evidence="4 5">
    <name type="scientific">Fimbriimonas ginsengisoli Gsoil 348</name>
    <dbReference type="NCBI Taxonomy" id="661478"/>
    <lineage>
        <taxon>Bacteria</taxon>
        <taxon>Bacillati</taxon>
        <taxon>Armatimonadota</taxon>
        <taxon>Fimbriimonadia</taxon>
        <taxon>Fimbriimonadales</taxon>
        <taxon>Fimbriimonadaceae</taxon>
        <taxon>Fimbriimonas</taxon>
    </lineage>
</organism>
<dbReference type="CDD" id="cd07989">
    <property type="entry name" value="LPLAT_AGPAT-like"/>
    <property type="match status" value="1"/>
</dbReference>
<evidence type="ECO:0000259" key="3">
    <source>
        <dbReference type="SMART" id="SM00563"/>
    </source>
</evidence>
<dbReference type="GO" id="GO:0006654">
    <property type="term" value="P:phosphatidic acid biosynthetic process"/>
    <property type="evidence" value="ECO:0007669"/>
    <property type="project" value="TreeGrafter"/>
</dbReference>
<feature type="domain" description="Phospholipid/glycerol acyltransferase" evidence="3">
    <location>
        <begin position="38"/>
        <end position="150"/>
    </location>
</feature>
<gene>
    <name evidence="4" type="ORF">OP10G_0919</name>
</gene>
<dbReference type="eggNOG" id="COG0204">
    <property type="taxonomic scope" value="Bacteria"/>
</dbReference>
<evidence type="ECO:0000313" key="4">
    <source>
        <dbReference type="EMBL" id="AIE84287.1"/>
    </source>
</evidence>
<keyword evidence="2 4" id="KW-0012">Acyltransferase</keyword>
<evidence type="ECO:0000313" key="5">
    <source>
        <dbReference type="Proteomes" id="UP000027982"/>
    </source>
</evidence>
<reference evidence="4 5" key="1">
    <citation type="journal article" date="2014" name="PLoS ONE">
        <title>The first complete genome sequence of the class fimbriimonadia in the phylum armatimonadetes.</title>
        <authorList>
            <person name="Hu Z.Y."/>
            <person name="Wang Y.Z."/>
            <person name="Im W.T."/>
            <person name="Wang S.Y."/>
            <person name="Zhao G.P."/>
            <person name="Zheng H.J."/>
            <person name="Quan Z.X."/>
        </authorList>
    </citation>
    <scope>NUCLEOTIDE SEQUENCE [LARGE SCALE GENOMIC DNA]</scope>
    <source>
        <strain evidence="4">Gsoil 348</strain>
    </source>
</reference>
<dbReference type="RefSeq" id="WP_025227069.1">
    <property type="nucleotide sequence ID" value="NZ_CP007139.1"/>
</dbReference>
<dbReference type="PANTHER" id="PTHR10434:SF11">
    <property type="entry name" value="1-ACYL-SN-GLYCEROL-3-PHOSPHATE ACYLTRANSFERASE"/>
    <property type="match status" value="1"/>
</dbReference>
<proteinExistence type="predicted"/>
<dbReference type="Pfam" id="PF01553">
    <property type="entry name" value="Acyltransferase"/>
    <property type="match status" value="1"/>
</dbReference>
<dbReference type="KEGG" id="fgi:OP10G_0919"/>
<keyword evidence="5" id="KW-1185">Reference proteome</keyword>
<name>A0A068NLJ1_FIMGI</name>
<evidence type="ECO:0000256" key="2">
    <source>
        <dbReference type="ARBA" id="ARBA00023315"/>
    </source>
</evidence>
<accession>A0A068NLJ1</accession>
<dbReference type="InterPro" id="IPR002123">
    <property type="entry name" value="Plipid/glycerol_acylTrfase"/>
</dbReference>
<keyword evidence="1 4" id="KW-0808">Transferase</keyword>
<dbReference type="SMART" id="SM00563">
    <property type="entry name" value="PlsC"/>
    <property type="match status" value="1"/>
</dbReference>
<dbReference type="Proteomes" id="UP000027982">
    <property type="component" value="Chromosome"/>
</dbReference>
<evidence type="ECO:0000256" key="1">
    <source>
        <dbReference type="ARBA" id="ARBA00022679"/>
    </source>
</evidence>
<dbReference type="GO" id="GO:0003841">
    <property type="term" value="F:1-acylglycerol-3-phosphate O-acyltransferase activity"/>
    <property type="evidence" value="ECO:0007669"/>
    <property type="project" value="TreeGrafter"/>
</dbReference>
<dbReference type="HOGENOM" id="CLU_027938_4_5_0"/>
<dbReference type="EMBL" id="CP007139">
    <property type="protein sequence ID" value="AIE84287.1"/>
    <property type="molecule type" value="Genomic_DNA"/>
</dbReference>
<dbReference type="SUPFAM" id="SSF69593">
    <property type="entry name" value="Glycerol-3-phosphate (1)-acyltransferase"/>
    <property type="match status" value="1"/>
</dbReference>
<dbReference type="OrthoDB" id="9803035at2"/>
<dbReference type="AlphaFoldDB" id="A0A068NLJ1"/>
<protein>
    <submittedName>
        <fullName evidence="4">1-acyl-sn-glycerol-3-phosphate acyltransferase</fullName>
    </submittedName>
</protein>
<dbReference type="PANTHER" id="PTHR10434">
    <property type="entry name" value="1-ACYL-SN-GLYCEROL-3-PHOSPHATE ACYLTRANSFERASE"/>
    <property type="match status" value="1"/>
</dbReference>